<protein>
    <recommendedName>
        <fullName evidence="3">Sulfotransferase domain-containing protein</fullName>
    </recommendedName>
</protein>
<organism evidence="1 2">
    <name type="scientific">Prosthecodimorpha hirschii</name>
    <dbReference type="NCBI Taxonomy" id="665126"/>
    <lineage>
        <taxon>Bacteria</taxon>
        <taxon>Pseudomonadati</taxon>
        <taxon>Pseudomonadota</taxon>
        <taxon>Alphaproteobacteria</taxon>
        <taxon>Hyphomicrobiales</taxon>
        <taxon>Ancalomicrobiaceae</taxon>
        <taxon>Prosthecodimorpha</taxon>
    </lineage>
</organism>
<gene>
    <name evidence="1" type="ORF">ABB55_01150</name>
</gene>
<dbReference type="STRING" id="665126.ABB55_01150"/>
<comment type="caution">
    <text evidence="1">The sequence shown here is derived from an EMBL/GenBank/DDBJ whole genome shotgun (WGS) entry which is preliminary data.</text>
</comment>
<reference evidence="1 2" key="2">
    <citation type="submission" date="2015-10" db="EMBL/GenBank/DDBJ databases">
        <title>Draft Genome Sequence of Prosthecomicrobium hirschii ATCC 27832.</title>
        <authorList>
            <person name="Daniel J."/>
            <person name="Givan S.A."/>
            <person name="Brun Y.V."/>
            <person name="Brown P.J."/>
        </authorList>
    </citation>
    <scope>NUCLEOTIDE SEQUENCE [LARGE SCALE GENOMIC DNA]</scope>
    <source>
        <strain evidence="1 2">16</strain>
    </source>
</reference>
<dbReference type="RefSeq" id="WP_054357163.1">
    <property type="nucleotide sequence ID" value="NZ_LJYW01000001.1"/>
</dbReference>
<keyword evidence="2" id="KW-1185">Reference proteome</keyword>
<sequence>MGKTLFIHIGMPKAGSTTLQFALRSQRDLLAAAGVYYLRLGECHNEIFRTFCGAPHPRSDIPATTAIELQGLKRTAEAYGGRIVEEARKVEDVGIVSGEALISFTREQVEMIRDVFRPHFDRIAIVAYLREPLSWASSRTQQKIKNGADTLERIIASIDQEQSPLVPPYRAIRIWEDVFGRDALILRPFAREAFPNGDLIADFFAAIGRPELAEPLPRQDKNLTLSQEAVQLVDALKRLDEARNGKQSPASRRLRYALMRLPGERFSLPRATLERVQARAEPEIAWLKENYGVDVQPRGPRYPDAPLAWQSDTVDALVERLERAVGETRRASGPLSRLWGWLRARLPRPLRRAAGPRSKPGPTPISDD</sequence>
<reference evidence="1 2" key="1">
    <citation type="submission" date="2015-09" db="EMBL/GenBank/DDBJ databases">
        <authorList>
            <person name="Jackson K.R."/>
            <person name="Lunt B.L."/>
            <person name="Fisher J.N.B."/>
            <person name="Gardner A.V."/>
            <person name="Bailey M.E."/>
            <person name="Deus L.M."/>
            <person name="Earl A.S."/>
            <person name="Gibby P.D."/>
            <person name="Hartmann K.A."/>
            <person name="Liu J.E."/>
            <person name="Manci A.M."/>
            <person name="Nielsen D.A."/>
            <person name="Solomon M.B."/>
            <person name="Breakwell D.P."/>
            <person name="Burnett S.H."/>
            <person name="Grose J.H."/>
        </authorList>
    </citation>
    <scope>NUCLEOTIDE SEQUENCE [LARGE SCALE GENOMIC DNA]</scope>
    <source>
        <strain evidence="1 2">16</strain>
    </source>
</reference>
<accession>A0A0P6VIT9</accession>
<dbReference type="SUPFAM" id="SSF52540">
    <property type="entry name" value="P-loop containing nucleoside triphosphate hydrolases"/>
    <property type="match status" value="1"/>
</dbReference>
<dbReference type="AlphaFoldDB" id="A0A0P6VIT9"/>
<dbReference type="InterPro" id="IPR027417">
    <property type="entry name" value="P-loop_NTPase"/>
</dbReference>
<evidence type="ECO:0000313" key="1">
    <source>
        <dbReference type="EMBL" id="KPL51000.1"/>
    </source>
</evidence>
<evidence type="ECO:0000313" key="2">
    <source>
        <dbReference type="Proteomes" id="UP000048984"/>
    </source>
</evidence>
<name>A0A0P6VIT9_9HYPH</name>
<proteinExistence type="predicted"/>
<dbReference type="EMBL" id="LJYW01000001">
    <property type="protein sequence ID" value="KPL51000.1"/>
    <property type="molecule type" value="Genomic_DNA"/>
</dbReference>
<evidence type="ECO:0008006" key="3">
    <source>
        <dbReference type="Google" id="ProtNLM"/>
    </source>
</evidence>
<dbReference type="Proteomes" id="UP000048984">
    <property type="component" value="Unassembled WGS sequence"/>
</dbReference>
<dbReference type="Gene3D" id="3.40.50.300">
    <property type="entry name" value="P-loop containing nucleotide triphosphate hydrolases"/>
    <property type="match status" value="1"/>
</dbReference>